<dbReference type="Gene3D" id="2.40.30.170">
    <property type="match status" value="1"/>
</dbReference>
<dbReference type="GO" id="GO:0015679">
    <property type="term" value="P:plasma membrane copper ion transport"/>
    <property type="evidence" value="ECO:0007669"/>
    <property type="project" value="TreeGrafter"/>
</dbReference>
<gene>
    <name evidence="5" type="ORF">OV079_31435</name>
</gene>
<dbReference type="Pfam" id="PF25975">
    <property type="entry name" value="CzcB_C"/>
    <property type="match status" value="1"/>
</dbReference>
<comment type="caution">
    <text evidence="5">The sequence shown here is derived from an EMBL/GenBank/DDBJ whole genome shotgun (WGS) entry which is preliminary data.</text>
</comment>
<feature type="domain" description="CusB-like beta-barrel" evidence="3">
    <location>
        <begin position="87"/>
        <end position="157"/>
    </location>
</feature>
<accession>A0A9X3ETK8</accession>
<dbReference type="InterPro" id="IPR051909">
    <property type="entry name" value="MFP_Cation_Efflux"/>
</dbReference>
<dbReference type="NCBIfam" id="TIGR01730">
    <property type="entry name" value="RND_mfp"/>
    <property type="match status" value="1"/>
</dbReference>
<dbReference type="Proteomes" id="UP001150924">
    <property type="component" value="Unassembled WGS sequence"/>
</dbReference>
<evidence type="ECO:0000313" key="5">
    <source>
        <dbReference type="EMBL" id="MCY1009998.1"/>
    </source>
</evidence>
<dbReference type="GO" id="GO:0030313">
    <property type="term" value="C:cell envelope"/>
    <property type="evidence" value="ECO:0007669"/>
    <property type="project" value="TreeGrafter"/>
</dbReference>
<comment type="similarity">
    <text evidence="1">Belongs to the membrane fusion protein (MFP) (TC 8.A.1) family.</text>
</comment>
<dbReference type="Pfam" id="PF25954">
    <property type="entry name" value="Beta-barrel_RND_2"/>
    <property type="match status" value="1"/>
</dbReference>
<name>A0A9X3ETK8_9BACT</name>
<dbReference type="PANTHER" id="PTHR30097:SF4">
    <property type="entry name" value="SLR6042 PROTEIN"/>
    <property type="match status" value="1"/>
</dbReference>
<evidence type="ECO:0000256" key="1">
    <source>
        <dbReference type="ARBA" id="ARBA00009477"/>
    </source>
</evidence>
<dbReference type="RefSeq" id="WP_267772777.1">
    <property type="nucleotide sequence ID" value="NZ_JAPNKE010000002.1"/>
</dbReference>
<dbReference type="Gene3D" id="2.40.420.20">
    <property type="match status" value="1"/>
</dbReference>
<dbReference type="GO" id="GO:0022857">
    <property type="term" value="F:transmembrane transporter activity"/>
    <property type="evidence" value="ECO:0007669"/>
    <property type="project" value="InterPro"/>
</dbReference>
<evidence type="ECO:0000259" key="3">
    <source>
        <dbReference type="Pfam" id="PF25954"/>
    </source>
</evidence>
<keyword evidence="6" id="KW-1185">Reference proteome</keyword>
<dbReference type="GO" id="GO:0060003">
    <property type="term" value="P:copper ion export"/>
    <property type="evidence" value="ECO:0007669"/>
    <property type="project" value="TreeGrafter"/>
</dbReference>
<feature type="domain" description="CzcB-like C-terminal circularly permuted SH3-like" evidence="4">
    <location>
        <begin position="166"/>
        <end position="222"/>
    </location>
</feature>
<evidence type="ECO:0000313" key="6">
    <source>
        <dbReference type="Proteomes" id="UP001150924"/>
    </source>
</evidence>
<dbReference type="InterPro" id="IPR006143">
    <property type="entry name" value="RND_pump_MFP"/>
</dbReference>
<dbReference type="InterPro" id="IPR058649">
    <property type="entry name" value="CzcB_C"/>
</dbReference>
<reference evidence="5" key="1">
    <citation type="submission" date="2022-11" db="EMBL/GenBank/DDBJ databases">
        <title>Minimal conservation of predation-associated metabolite biosynthetic gene clusters underscores biosynthetic potential of Myxococcota including descriptions for ten novel species: Archangium lansinium sp. nov., Myxococcus landrumus sp. nov., Nannocystis bai.</title>
        <authorList>
            <person name="Ahearne A."/>
            <person name="Stevens C."/>
            <person name="Phillips K."/>
        </authorList>
    </citation>
    <scope>NUCLEOTIDE SEQUENCE</scope>
    <source>
        <strain evidence="5">Na p29</strain>
    </source>
</reference>
<dbReference type="InterPro" id="IPR058792">
    <property type="entry name" value="Beta-barrel_RND_2"/>
</dbReference>
<evidence type="ECO:0000256" key="2">
    <source>
        <dbReference type="ARBA" id="ARBA00022448"/>
    </source>
</evidence>
<protein>
    <submittedName>
        <fullName evidence="5">Efflux RND transporter periplasmic adaptor subunit</fullName>
    </submittedName>
</protein>
<keyword evidence="2" id="KW-0813">Transport</keyword>
<dbReference type="AlphaFoldDB" id="A0A9X3ETK8"/>
<evidence type="ECO:0000259" key="4">
    <source>
        <dbReference type="Pfam" id="PF25975"/>
    </source>
</evidence>
<sequence length="233" mass="24984">MVTQGAASPRELVEAEAGLAAGEAELRGVRESLRAVQADHQGADRFILRASADGQVLLRTLDPGERVTPEDDDPAFLIGDAVRLIATAAFPEHEAAAVREGADCTFSVPALGAERFAGRLVQVVQTLDRATRTAVAVCMPKAPDPRLRGQMAVRVRATVRGDETLVVPRSAVLLRRDALVVFVVRGERLLERRTVALGARFGEKVQIVDGLTPGDEVVVQQAVLLDGELDRLL</sequence>
<dbReference type="PANTHER" id="PTHR30097">
    <property type="entry name" value="CATION EFFLUX SYSTEM PROTEIN CUSB"/>
    <property type="match status" value="1"/>
</dbReference>
<organism evidence="5 6">
    <name type="scientific">Nannocystis pusilla</name>
    <dbReference type="NCBI Taxonomy" id="889268"/>
    <lineage>
        <taxon>Bacteria</taxon>
        <taxon>Pseudomonadati</taxon>
        <taxon>Myxococcota</taxon>
        <taxon>Polyangia</taxon>
        <taxon>Nannocystales</taxon>
        <taxon>Nannocystaceae</taxon>
        <taxon>Nannocystis</taxon>
    </lineage>
</organism>
<proteinExistence type="inferred from homology"/>
<dbReference type="EMBL" id="JAPNKE010000002">
    <property type="protein sequence ID" value="MCY1009998.1"/>
    <property type="molecule type" value="Genomic_DNA"/>
</dbReference>
<dbReference type="GO" id="GO:0016020">
    <property type="term" value="C:membrane"/>
    <property type="evidence" value="ECO:0007669"/>
    <property type="project" value="InterPro"/>
</dbReference>